<dbReference type="Pfam" id="PF00753">
    <property type="entry name" value="Lactamase_B"/>
    <property type="match status" value="1"/>
</dbReference>
<dbReference type="Proteomes" id="UP000595224">
    <property type="component" value="Chromosome"/>
</dbReference>
<dbReference type="AlphaFoldDB" id="A0A7T3RBW4"/>
<organism evidence="2 3">
    <name type="scientific">Treponema peruense</name>
    <dbReference type="NCBI Taxonomy" id="2787628"/>
    <lineage>
        <taxon>Bacteria</taxon>
        <taxon>Pseudomonadati</taxon>
        <taxon>Spirochaetota</taxon>
        <taxon>Spirochaetia</taxon>
        <taxon>Spirochaetales</taxon>
        <taxon>Treponemataceae</taxon>
        <taxon>Treponema</taxon>
    </lineage>
</organism>
<keyword evidence="3" id="KW-1185">Reference proteome</keyword>
<dbReference type="PANTHER" id="PTHR42951">
    <property type="entry name" value="METALLO-BETA-LACTAMASE DOMAIN-CONTAINING"/>
    <property type="match status" value="1"/>
</dbReference>
<dbReference type="KEGG" id="tper:IWA51_08030"/>
<dbReference type="InterPro" id="IPR001279">
    <property type="entry name" value="Metallo-B-lactamas"/>
</dbReference>
<dbReference type="PANTHER" id="PTHR42951:SF14">
    <property type="entry name" value="METALLO-BETA-LACTAMASE SUPERFAMILY PROTEIN"/>
    <property type="match status" value="1"/>
</dbReference>
<evidence type="ECO:0000259" key="1">
    <source>
        <dbReference type="SMART" id="SM00849"/>
    </source>
</evidence>
<dbReference type="SUPFAM" id="SSF56281">
    <property type="entry name" value="Metallo-hydrolase/oxidoreductase"/>
    <property type="match status" value="1"/>
</dbReference>
<protein>
    <submittedName>
        <fullName evidence="2">MBL fold metallo-hydrolase</fullName>
    </submittedName>
</protein>
<dbReference type="InterPro" id="IPR050855">
    <property type="entry name" value="NDM-1-like"/>
</dbReference>
<dbReference type="InterPro" id="IPR036866">
    <property type="entry name" value="RibonucZ/Hydroxyglut_hydro"/>
</dbReference>
<evidence type="ECO:0000313" key="3">
    <source>
        <dbReference type="Proteomes" id="UP000595224"/>
    </source>
</evidence>
<dbReference type="SMART" id="SM00849">
    <property type="entry name" value="Lactamase_B"/>
    <property type="match status" value="1"/>
</dbReference>
<gene>
    <name evidence="2" type="ORF">IWA51_08030</name>
</gene>
<dbReference type="GO" id="GO:0016787">
    <property type="term" value="F:hydrolase activity"/>
    <property type="evidence" value="ECO:0007669"/>
    <property type="project" value="UniProtKB-KW"/>
</dbReference>
<dbReference type="CDD" id="cd07743">
    <property type="entry name" value="metallo-hydrolase-like_MBL-fold"/>
    <property type="match status" value="1"/>
</dbReference>
<proteinExistence type="predicted"/>
<sequence>MAIDKSTYERISAHAGMFHNSTNIGVIEGSDALYVIDTACSDDDGKCIVESLEDIFPHKKIKAVINTHSHADHCGGNAYIVKTQNAQIWAPHDESKIMEFPRSLGVMYWGGIPFSDINNPVFVVPEALEVTKTFSDTSVDVGTATISFVPLPGHFFDQSGIFVYDKEDGLTTAYLGDGFFGMSLLKKFWIPFMYEPEKFRSSVLKIESSGADYFVPGHGELYTKDNITAAAEMNTMVTLETEFLILRLLEEKPMTQEELLKAVTDYAGITMRPVQFVLIGTTLRSYLSSLLNRGKVSFEMCENRMLWRTVR</sequence>
<keyword evidence="2" id="KW-0378">Hydrolase</keyword>
<dbReference type="EMBL" id="CP064936">
    <property type="protein sequence ID" value="QQA00224.1"/>
    <property type="molecule type" value="Genomic_DNA"/>
</dbReference>
<dbReference type="Gene3D" id="3.60.15.10">
    <property type="entry name" value="Ribonuclease Z/Hydroxyacylglutathione hydrolase-like"/>
    <property type="match status" value="1"/>
</dbReference>
<accession>A0A7T3RBW4</accession>
<reference evidence="2 3" key="1">
    <citation type="submission" date="2020-11" db="EMBL/GenBank/DDBJ databases">
        <title>Treponema Peruensis nv. sp., first commensal Treponema isolated from human feces.</title>
        <authorList>
            <person name="Belkhou C."/>
            <person name="Raes J."/>
        </authorList>
    </citation>
    <scope>NUCLEOTIDE SEQUENCE [LARGE SCALE GENOMIC DNA]</scope>
    <source>
        <strain evidence="2 3">RCC2812</strain>
    </source>
</reference>
<evidence type="ECO:0000313" key="2">
    <source>
        <dbReference type="EMBL" id="QQA00224.1"/>
    </source>
</evidence>
<name>A0A7T3RBW4_9SPIR</name>
<feature type="domain" description="Metallo-beta-lactamase" evidence="1">
    <location>
        <begin position="21"/>
        <end position="218"/>
    </location>
</feature>
<dbReference type="RefSeq" id="WP_198442048.1">
    <property type="nucleotide sequence ID" value="NZ_CBCSHE010000001.1"/>
</dbReference>